<evidence type="ECO:0000313" key="1">
    <source>
        <dbReference type="EMBL" id="SVC26831.1"/>
    </source>
</evidence>
<gene>
    <name evidence="1" type="ORF">METZ01_LOCUS279685</name>
</gene>
<organism evidence="1">
    <name type="scientific">marine metagenome</name>
    <dbReference type="NCBI Taxonomy" id="408172"/>
    <lineage>
        <taxon>unclassified sequences</taxon>
        <taxon>metagenomes</taxon>
        <taxon>ecological metagenomes</taxon>
    </lineage>
</organism>
<sequence>DFNEELKTRVAKEQAKLAKESGKDLDNLINID</sequence>
<dbReference type="EMBL" id="UINC01082245">
    <property type="protein sequence ID" value="SVC26831.1"/>
    <property type="molecule type" value="Genomic_DNA"/>
</dbReference>
<proteinExistence type="predicted"/>
<reference evidence="1" key="1">
    <citation type="submission" date="2018-05" db="EMBL/GenBank/DDBJ databases">
        <authorList>
            <person name="Lanie J.A."/>
            <person name="Ng W.-L."/>
            <person name="Kazmierczak K.M."/>
            <person name="Andrzejewski T.M."/>
            <person name="Davidsen T.M."/>
            <person name="Wayne K.J."/>
            <person name="Tettelin H."/>
            <person name="Glass J.I."/>
            <person name="Rusch D."/>
            <person name="Podicherti R."/>
            <person name="Tsui H.-C.T."/>
            <person name="Winkler M.E."/>
        </authorList>
    </citation>
    <scope>NUCLEOTIDE SEQUENCE</scope>
</reference>
<dbReference type="AlphaFoldDB" id="A0A382KW19"/>
<protein>
    <submittedName>
        <fullName evidence="1">Uncharacterized protein</fullName>
    </submittedName>
</protein>
<feature type="non-terminal residue" evidence="1">
    <location>
        <position position="1"/>
    </location>
</feature>
<accession>A0A382KW19</accession>
<name>A0A382KW19_9ZZZZ</name>